<evidence type="ECO:0000313" key="1">
    <source>
        <dbReference type="EMBL" id="MBI4596065.1"/>
    </source>
</evidence>
<sequence>MIFRLIEKTDGLINNHICDGKDLHAEVKIREIEEKIEILLRMKKALSDLMIS</sequence>
<comment type="caution">
    <text evidence="1">The sequence shown here is derived from an EMBL/GenBank/DDBJ whole genome shotgun (WGS) entry which is preliminary data.</text>
</comment>
<gene>
    <name evidence="1" type="ORF">HY730_06770</name>
</gene>
<reference evidence="1" key="1">
    <citation type="submission" date="2020-07" db="EMBL/GenBank/DDBJ databases">
        <title>Huge and variable diversity of episymbiotic CPR bacteria and DPANN archaea in groundwater ecosystems.</title>
        <authorList>
            <person name="He C.Y."/>
            <person name="Keren R."/>
            <person name="Whittaker M."/>
            <person name="Farag I.F."/>
            <person name="Doudna J."/>
            <person name="Cate J.H.D."/>
            <person name="Banfield J.F."/>
        </authorList>
    </citation>
    <scope>NUCLEOTIDE SEQUENCE</scope>
    <source>
        <strain evidence="1">NC_groundwater_1482_Ag_S-0.65um_47_24</strain>
    </source>
</reference>
<name>A0A933GMW6_UNCTE</name>
<accession>A0A933GMW6</accession>
<evidence type="ECO:0000313" key="2">
    <source>
        <dbReference type="Proteomes" id="UP000772181"/>
    </source>
</evidence>
<protein>
    <submittedName>
        <fullName evidence="1">Uncharacterized protein</fullName>
    </submittedName>
</protein>
<dbReference type="Proteomes" id="UP000772181">
    <property type="component" value="Unassembled WGS sequence"/>
</dbReference>
<dbReference type="AlphaFoldDB" id="A0A933GMW6"/>
<organism evidence="1 2">
    <name type="scientific">Tectimicrobiota bacterium</name>
    <dbReference type="NCBI Taxonomy" id="2528274"/>
    <lineage>
        <taxon>Bacteria</taxon>
        <taxon>Pseudomonadati</taxon>
        <taxon>Nitrospinota/Tectimicrobiota group</taxon>
        <taxon>Candidatus Tectimicrobiota</taxon>
    </lineage>
</organism>
<dbReference type="EMBL" id="JACQWF010000302">
    <property type="protein sequence ID" value="MBI4596065.1"/>
    <property type="molecule type" value="Genomic_DNA"/>
</dbReference>
<proteinExistence type="predicted"/>